<gene>
    <name evidence="1" type="ordered locus">XC_2257</name>
</gene>
<organism evidence="1 2">
    <name type="scientific">Xanthomonas campestris pv. campestris (strain 8004)</name>
    <dbReference type="NCBI Taxonomy" id="314565"/>
    <lineage>
        <taxon>Bacteria</taxon>
        <taxon>Pseudomonadati</taxon>
        <taxon>Pseudomonadota</taxon>
        <taxon>Gammaproteobacteria</taxon>
        <taxon>Lysobacterales</taxon>
        <taxon>Lysobacteraceae</taxon>
        <taxon>Xanthomonas</taxon>
    </lineage>
</organism>
<dbReference type="EMBL" id="CP000050">
    <property type="protein sequence ID" value="AAY49312.1"/>
    <property type="molecule type" value="Genomic_DNA"/>
</dbReference>
<dbReference type="AlphaFoldDB" id="A0A0H2X9F4"/>
<accession>A0A0H2X9F4</accession>
<dbReference type="Gene3D" id="3.40.50.150">
    <property type="entry name" value="Vaccinia Virus protein VP39"/>
    <property type="match status" value="1"/>
</dbReference>
<dbReference type="Pfam" id="PF13578">
    <property type="entry name" value="Methyltransf_24"/>
    <property type="match status" value="1"/>
</dbReference>
<dbReference type="Proteomes" id="UP000000420">
    <property type="component" value="Chromosome"/>
</dbReference>
<proteinExistence type="predicted"/>
<evidence type="ECO:0000313" key="2">
    <source>
        <dbReference type="Proteomes" id="UP000000420"/>
    </source>
</evidence>
<dbReference type="KEGG" id="xcb:XC_2257"/>
<evidence type="ECO:0000313" key="1">
    <source>
        <dbReference type="EMBL" id="AAY49312.1"/>
    </source>
</evidence>
<name>A0A0H2X9F4_XANC8</name>
<sequence length="377" mass="39684">MNAPVARTPAPSVPTVLVFPVNLDASAAWIAVARSLGQRVLGASSEPTEDRLFGVEAVLPLPYITDPAFVPALRCLVAAHGVTDVFSAHQGVWAYLDHLLAKDWGTGQPLRLCTPSPHETERAAFARSRQWAEAAIEDPSPWQLPDAPAPAAALTVHEAAGLHRQFLRTPGQCDETKLLALCALARIAPPGDVVEIGCLYGRSALALGSLAHRYALGSTICVDAWGFAQARDQGDAAAILNGNDVVVDFAQIFDNFLAAASQIPGMGCIRLPSQAAISVYRQAAASGSLDSGPLRPVAVRGTIAVLHIDGNHAHAEVVADIATWLPWVRPGGWLLLDDYVWAFGDGPCRAGDALLVGGGFDCAFVTAGTLFLRKCVA</sequence>
<reference evidence="1 2" key="1">
    <citation type="journal article" date="2005" name="Genome Res.">
        <title>Comparative and functional genomic analyses of the pathogenicity of phytopathogen Xanthomonas campestris pv. campestris.</title>
        <authorList>
            <person name="Qian W."/>
            <person name="Jia Y."/>
            <person name="Ren S.X."/>
            <person name="He Y.Q."/>
            <person name="Feng J.X."/>
            <person name="Lu L.F."/>
            <person name="Sun Q."/>
            <person name="Ying G."/>
            <person name="Tang D.J."/>
            <person name="Tang H."/>
            <person name="Wu W."/>
            <person name="Hao P."/>
            <person name="Wang L."/>
            <person name="Jiang B.L."/>
            <person name="Zeng S."/>
            <person name="Gu W.Y."/>
            <person name="Lu G."/>
            <person name="Rong L."/>
            <person name="Tian Y."/>
            <person name="Yao Z."/>
            <person name="Fu G."/>
            <person name="Chen B."/>
            <person name="Fang R."/>
            <person name="Qiang B."/>
            <person name="Chen Z."/>
            <person name="Zhao G.P."/>
            <person name="Tang J.L."/>
            <person name="He C."/>
        </authorList>
    </citation>
    <scope>NUCLEOTIDE SEQUENCE [LARGE SCALE GENOMIC DNA]</scope>
    <source>
        <strain evidence="1 2">8004</strain>
    </source>
</reference>
<dbReference type="InterPro" id="IPR029063">
    <property type="entry name" value="SAM-dependent_MTases_sf"/>
</dbReference>
<dbReference type="SUPFAM" id="SSF53335">
    <property type="entry name" value="S-adenosyl-L-methionine-dependent methyltransferases"/>
    <property type="match status" value="1"/>
</dbReference>
<evidence type="ECO:0008006" key="3">
    <source>
        <dbReference type="Google" id="ProtNLM"/>
    </source>
</evidence>
<protein>
    <recommendedName>
        <fullName evidence="3">Class I SAM-dependent methyltransferase</fullName>
    </recommendedName>
</protein>
<dbReference type="HOGENOM" id="CLU_731335_0_0_6"/>